<dbReference type="EMBL" id="JBHSMH010000120">
    <property type="protein sequence ID" value="MFC5472325.1"/>
    <property type="molecule type" value="Genomic_DNA"/>
</dbReference>
<evidence type="ECO:0008006" key="3">
    <source>
        <dbReference type="Google" id="ProtNLM"/>
    </source>
</evidence>
<dbReference type="Proteomes" id="UP001596105">
    <property type="component" value="Unassembled WGS sequence"/>
</dbReference>
<sequence>MKTLFRPVGLFEMKLILDLNLKGFPPRLPEQPIFYPVLNKPYADQIAREWNTKDKFSGHVGFVTEFQVASPFIDKYEEQIVGSGIHNELWIPSEDLDEFNSNIEGYIKLVDVFYGNNYIGLFPEGTIFVDKSPVDQLLIWKEILNINRPFGA</sequence>
<proteinExistence type="predicted"/>
<reference evidence="2" key="1">
    <citation type="journal article" date="2019" name="Int. J. Syst. Evol. Microbiol.">
        <title>The Global Catalogue of Microorganisms (GCM) 10K type strain sequencing project: providing services to taxonomists for standard genome sequencing and annotation.</title>
        <authorList>
            <consortium name="The Broad Institute Genomics Platform"/>
            <consortium name="The Broad Institute Genome Sequencing Center for Infectious Disease"/>
            <person name="Wu L."/>
            <person name="Ma J."/>
        </authorList>
    </citation>
    <scope>NUCLEOTIDE SEQUENCE [LARGE SCALE GENOMIC DNA]</scope>
    <source>
        <strain evidence="2">CCUG 57113</strain>
    </source>
</reference>
<gene>
    <name evidence="1" type="ORF">ACFPPD_26940</name>
</gene>
<name>A0ABW0M2M0_9BACL</name>
<keyword evidence="2" id="KW-1185">Reference proteome</keyword>
<accession>A0ABW0M2M0</accession>
<evidence type="ECO:0000313" key="1">
    <source>
        <dbReference type="EMBL" id="MFC5472325.1"/>
    </source>
</evidence>
<evidence type="ECO:0000313" key="2">
    <source>
        <dbReference type="Proteomes" id="UP001596105"/>
    </source>
</evidence>
<dbReference type="RefSeq" id="WP_209749758.1">
    <property type="nucleotide sequence ID" value="NZ_JBHSMH010000120.1"/>
</dbReference>
<protein>
    <recommendedName>
        <fullName evidence="3">ADP-ribosylation/crystallin J1</fullName>
    </recommendedName>
</protein>
<organism evidence="1 2">
    <name type="scientific">Cohnella suwonensis</name>
    <dbReference type="NCBI Taxonomy" id="696072"/>
    <lineage>
        <taxon>Bacteria</taxon>
        <taxon>Bacillati</taxon>
        <taxon>Bacillota</taxon>
        <taxon>Bacilli</taxon>
        <taxon>Bacillales</taxon>
        <taxon>Paenibacillaceae</taxon>
        <taxon>Cohnella</taxon>
    </lineage>
</organism>
<comment type="caution">
    <text evidence="1">The sequence shown here is derived from an EMBL/GenBank/DDBJ whole genome shotgun (WGS) entry which is preliminary data.</text>
</comment>